<dbReference type="Proteomes" id="UP000887574">
    <property type="component" value="Unplaced"/>
</dbReference>
<dbReference type="FunFam" id="2.60.120.200:FF:000261">
    <property type="entry name" value="Galectin"/>
    <property type="match status" value="1"/>
</dbReference>
<proteinExistence type="predicted"/>
<evidence type="ECO:0000313" key="5">
    <source>
        <dbReference type="WBParaSite" id="jg4655"/>
    </source>
</evidence>
<evidence type="ECO:0000256" key="2">
    <source>
        <dbReference type="RuleBase" id="RU102079"/>
    </source>
</evidence>
<protein>
    <recommendedName>
        <fullName evidence="2">Galectin</fullName>
    </recommendedName>
</protein>
<dbReference type="InterPro" id="IPR044156">
    <property type="entry name" value="Galectin-like"/>
</dbReference>
<evidence type="ECO:0000259" key="3">
    <source>
        <dbReference type="PROSITE" id="PS51304"/>
    </source>
</evidence>
<dbReference type="Pfam" id="PF00337">
    <property type="entry name" value="Gal-bind_lectin"/>
    <property type="match status" value="2"/>
</dbReference>
<reference evidence="5" key="1">
    <citation type="submission" date="2022-11" db="UniProtKB">
        <authorList>
            <consortium name="WormBaseParasite"/>
        </authorList>
    </citation>
    <scope>IDENTIFICATION</scope>
</reference>
<evidence type="ECO:0000256" key="1">
    <source>
        <dbReference type="ARBA" id="ARBA00022734"/>
    </source>
</evidence>
<sequence>MQTNLLLERERDRGKIESLEERAEVFGGKSATKKDSITGRINSFPVPYLSKLEGNQLQPGQSLIVRGVIVGRTEFVINLTNGPRVELDDDTDALDNRLLCLRAELEAPRKIHLNACINGEWGREGTIKHKWRFGDEFDVRVRCHEDEFEVFLDHKLVARFAHYVPLTDISHIYINGDIELYSVSWEGRTYSVPYVADIPGNFYPSRKLYVSGLIKKRGKQFNLELHSGQNIALRVNPRVPSKKIVCNSRMDNQTWGEEQILQGEDFPFKRKRTFDFLIYCEDAKFIIYVDDCLLGVYEHRLNPRSIDKLCIDGDLVLHGVHLK</sequence>
<dbReference type="SUPFAM" id="SSF49899">
    <property type="entry name" value="Concanavalin A-like lectins/glucanases"/>
    <property type="match status" value="2"/>
</dbReference>
<dbReference type="PANTHER" id="PTHR11346">
    <property type="entry name" value="GALECTIN"/>
    <property type="match status" value="1"/>
</dbReference>
<dbReference type="CDD" id="cd00070">
    <property type="entry name" value="GLECT"/>
    <property type="match status" value="2"/>
</dbReference>
<feature type="domain" description="Galectin" evidence="3">
    <location>
        <begin position="194"/>
        <end position="323"/>
    </location>
</feature>
<evidence type="ECO:0000313" key="4">
    <source>
        <dbReference type="Proteomes" id="UP000887574"/>
    </source>
</evidence>
<dbReference type="AlphaFoldDB" id="A0A915EAP7"/>
<name>A0A915EAP7_9BILA</name>
<keyword evidence="4" id="KW-1185">Reference proteome</keyword>
<keyword evidence="1 2" id="KW-0430">Lectin</keyword>
<dbReference type="WBParaSite" id="jg4655">
    <property type="protein sequence ID" value="jg4655"/>
    <property type="gene ID" value="jg4655"/>
</dbReference>
<organism evidence="4 5">
    <name type="scientific">Ditylenchus dipsaci</name>
    <dbReference type="NCBI Taxonomy" id="166011"/>
    <lineage>
        <taxon>Eukaryota</taxon>
        <taxon>Metazoa</taxon>
        <taxon>Ecdysozoa</taxon>
        <taxon>Nematoda</taxon>
        <taxon>Chromadorea</taxon>
        <taxon>Rhabditida</taxon>
        <taxon>Tylenchina</taxon>
        <taxon>Tylenchomorpha</taxon>
        <taxon>Sphaerularioidea</taxon>
        <taxon>Anguinidae</taxon>
        <taxon>Anguininae</taxon>
        <taxon>Ditylenchus</taxon>
    </lineage>
</organism>
<dbReference type="SMART" id="SM00276">
    <property type="entry name" value="GLECT"/>
    <property type="match status" value="2"/>
</dbReference>
<feature type="domain" description="Galectin" evidence="3">
    <location>
        <begin position="49"/>
        <end position="186"/>
    </location>
</feature>
<dbReference type="GO" id="GO:0030246">
    <property type="term" value="F:carbohydrate binding"/>
    <property type="evidence" value="ECO:0007669"/>
    <property type="project" value="UniProtKB-UniRule"/>
</dbReference>
<dbReference type="Gene3D" id="2.60.120.200">
    <property type="match status" value="2"/>
</dbReference>
<dbReference type="SMART" id="SM00908">
    <property type="entry name" value="Gal-bind_lectin"/>
    <property type="match status" value="2"/>
</dbReference>
<dbReference type="PROSITE" id="PS51304">
    <property type="entry name" value="GALECTIN"/>
    <property type="match status" value="2"/>
</dbReference>
<dbReference type="InterPro" id="IPR013320">
    <property type="entry name" value="ConA-like_dom_sf"/>
</dbReference>
<dbReference type="PANTHER" id="PTHR11346:SF189">
    <property type="entry name" value="GALECTIN"/>
    <property type="match status" value="1"/>
</dbReference>
<accession>A0A915EAP7</accession>
<dbReference type="InterPro" id="IPR001079">
    <property type="entry name" value="Galectin_CRD"/>
</dbReference>